<evidence type="ECO:0000313" key="2">
    <source>
        <dbReference type="EnsemblMetazoa" id="Aqu2.1.01418_001"/>
    </source>
</evidence>
<proteinExistence type="predicted"/>
<dbReference type="SUPFAM" id="SSF48726">
    <property type="entry name" value="Immunoglobulin"/>
    <property type="match status" value="2"/>
</dbReference>
<dbReference type="InterPro" id="IPR013783">
    <property type="entry name" value="Ig-like_fold"/>
</dbReference>
<dbReference type="SMART" id="SM00409">
    <property type="entry name" value="IG"/>
    <property type="match status" value="2"/>
</dbReference>
<feature type="domain" description="Ig-like" evidence="1">
    <location>
        <begin position="41"/>
        <end position="148"/>
    </location>
</feature>
<dbReference type="InterPro" id="IPR036179">
    <property type="entry name" value="Ig-like_dom_sf"/>
</dbReference>
<dbReference type="InterPro" id="IPR003599">
    <property type="entry name" value="Ig_sub"/>
</dbReference>
<dbReference type="InterPro" id="IPR007110">
    <property type="entry name" value="Ig-like_dom"/>
</dbReference>
<accession>A0A1X7SH91</accession>
<dbReference type="EnsemblMetazoa" id="Aqu2.1.01418_001">
    <property type="protein sequence ID" value="Aqu2.1.01418_001"/>
    <property type="gene ID" value="Aqu2.1.01418"/>
</dbReference>
<dbReference type="InParanoid" id="A0A1X7SH91"/>
<dbReference type="Gene3D" id="2.60.40.10">
    <property type="entry name" value="Immunoglobulins"/>
    <property type="match status" value="1"/>
</dbReference>
<dbReference type="AlphaFoldDB" id="A0A1X7SH91"/>
<name>A0A1X7SH91_AMPQE</name>
<reference evidence="2" key="1">
    <citation type="submission" date="2017-05" db="UniProtKB">
        <authorList>
            <consortium name="EnsemblMetazoa"/>
        </authorList>
    </citation>
    <scope>IDENTIFICATION</scope>
</reference>
<feature type="domain" description="Ig-like" evidence="1">
    <location>
        <begin position="162"/>
        <end position="257"/>
    </location>
</feature>
<dbReference type="PROSITE" id="PS50835">
    <property type="entry name" value="IG_LIKE"/>
    <property type="match status" value="2"/>
</dbReference>
<organism evidence="2">
    <name type="scientific">Amphimedon queenslandica</name>
    <name type="common">Sponge</name>
    <dbReference type="NCBI Taxonomy" id="400682"/>
    <lineage>
        <taxon>Eukaryota</taxon>
        <taxon>Metazoa</taxon>
        <taxon>Porifera</taxon>
        <taxon>Demospongiae</taxon>
        <taxon>Heteroscleromorpha</taxon>
        <taxon>Haplosclerida</taxon>
        <taxon>Niphatidae</taxon>
        <taxon>Amphimedon</taxon>
    </lineage>
</organism>
<evidence type="ECO:0000259" key="1">
    <source>
        <dbReference type="PROSITE" id="PS50835"/>
    </source>
</evidence>
<sequence>MIDNTTNTELSLSLHPDDEYNIRLVATGEDLQSEIITVTVPQVVSIDVQGPVMMPLDHSSSFSLTCTLTLTPQVNVTIPEMYWASPYLIPFKSTTDGFIVLNASEPTMISVNDNVVYTLTLNFSSLQPSQVGEYVCRTLLNDSSSTVSVTSNYSVSVQVPTPIVTARVNTTGCIFESNNIQLLCIVTITPLDVNHIVTINWFGPNGLITMDDAKYSISTGIINSTNYESSLTFTASLSDNGTDYYCTAIVGPASTVNGFELIIPATATSNNINVIIESEL</sequence>
<dbReference type="OrthoDB" id="8609993at2759"/>
<protein>
    <recommendedName>
        <fullName evidence="1">Ig-like domain-containing protein</fullName>
    </recommendedName>
</protein>